<evidence type="ECO:0008006" key="4">
    <source>
        <dbReference type="Google" id="ProtNLM"/>
    </source>
</evidence>
<keyword evidence="1" id="KW-0812">Transmembrane</keyword>
<dbReference type="EMBL" id="QDKL01000003">
    <property type="protein sequence ID" value="RZF20709.1"/>
    <property type="molecule type" value="Genomic_DNA"/>
</dbReference>
<sequence>MIESKKHNELNNDKGQTVVEYLLLITAIVSIMFAAFQTLDARFKADPGACDRGSINPLCFLDTIGLDSSTDVRADKFRYYNLR</sequence>
<feature type="transmembrane region" description="Helical" evidence="1">
    <location>
        <begin position="21"/>
        <end position="39"/>
    </location>
</feature>
<gene>
    <name evidence="2" type="ORF">DAY19_12040</name>
</gene>
<evidence type="ECO:0000313" key="3">
    <source>
        <dbReference type="Proteomes" id="UP000443582"/>
    </source>
</evidence>
<evidence type="ECO:0000256" key="1">
    <source>
        <dbReference type="SAM" id="Phobius"/>
    </source>
</evidence>
<reference evidence="3" key="1">
    <citation type="journal article" date="2019" name="Int. J. Syst. Evol. Microbiol.">
        <title>Halobacteriovorax valvorus sp. nov., a novel prokaryotic predator isolated from coastal seawater of China.</title>
        <authorList>
            <person name="Chen M.-X."/>
        </authorList>
    </citation>
    <scope>NUCLEOTIDE SEQUENCE [LARGE SCALE GENOMIC DNA]</scope>
    <source>
        <strain evidence="3">BL9</strain>
    </source>
</reference>
<comment type="caution">
    <text evidence="2">The sequence shown here is derived from an EMBL/GenBank/DDBJ whole genome shotgun (WGS) entry which is preliminary data.</text>
</comment>
<keyword evidence="1" id="KW-1133">Transmembrane helix</keyword>
<protein>
    <recommendedName>
        <fullName evidence="4">Flp family type IVb pilin</fullName>
    </recommendedName>
</protein>
<keyword evidence="1" id="KW-0472">Membrane</keyword>
<dbReference type="RefSeq" id="WP_115362803.1">
    <property type="nucleotide sequence ID" value="NZ_QDKL01000003.1"/>
</dbReference>
<dbReference type="Proteomes" id="UP000443582">
    <property type="component" value="Unassembled WGS sequence"/>
</dbReference>
<name>A0ABY0IGQ9_9BACT</name>
<evidence type="ECO:0000313" key="2">
    <source>
        <dbReference type="EMBL" id="RZF20709.1"/>
    </source>
</evidence>
<proteinExistence type="predicted"/>
<accession>A0ABY0IGQ9</accession>
<keyword evidence="3" id="KW-1185">Reference proteome</keyword>
<organism evidence="2 3">
    <name type="scientific">Halobacteriovorax vibrionivorans</name>
    <dbReference type="NCBI Taxonomy" id="2152716"/>
    <lineage>
        <taxon>Bacteria</taxon>
        <taxon>Pseudomonadati</taxon>
        <taxon>Bdellovibrionota</taxon>
        <taxon>Bacteriovoracia</taxon>
        <taxon>Bacteriovoracales</taxon>
        <taxon>Halobacteriovoraceae</taxon>
        <taxon>Halobacteriovorax</taxon>
    </lineage>
</organism>